<name>A0A1D1UDZ0_RAMVA</name>
<feature type="region of interest" description="Disordered" evidence="1">
    <location>
        <begin position="666"/>
        <end position="685"/>
    </location>
</feature>
<feature type="region of interest" description="Disordered" evidence="1">
    <location>
        <begin position="275"/>
        <end position="320"/>
    </location>
</feature>
<feature type="region of interest" description="Disordered" evidence="1">
    <location>
        <begin position="410"/>
        <end position="455"/>
    </location>
</feature>
<evidence type="ECO:0000313" key="2">
    <source>
        <dbReference type="EMBL" id="GAU88004.1"/>
    </source>
</evidence>
<dbReference type="AlphaFoldDB" id="A0A1D1UDZ0"/>
<feature type="region of interest" description="Disordered" evidence="1">
    <location>
        <begin position="171"/>
        <end position="202"/>
    </location>
</feature>
<protein>
    <submittedName>
        <fullName evidence="2">Uncharacterized protein</fullName>
    </submittedName>
</protein>
<feature type="region of interest" description="Disordered" evidence="1">
    <location>
        <begin position="1"/>
        <end position="48"/>
    </location>
</feature>
<feature type="compositionally biased region" description="Basic and acidic residues" evidence="1">
    <location>
        <begin position="412"/>
        <end position="426"/>
    </location>
</feature>
<dbReference type="OrthoDB" id="10628050at2759"/>
<feature type="compositionally biased region" description="Basic residues" evidence="1">
    <location>
        <begin position="276"/>
        <end position="297"/>
    </location>
</feature>
<evidence type="ECO:0000313" key="3">
    <source>
        <dbReference type="Proteomes" id="UP000186922"/>
    </source>
</evidence>
<comment type="caution">
    <text evidence="2">The sequence shown here is derived from an EMBL/GenBank/DDBJ whole genome shotgun (WGS) entry which is preliminary data.</text>
</comment>
<sequence length="714" mass="80723">MSKPAKLPRKKLEKDVQLIPEPSRAVGPASDFQRKTATDSIQREADRPSRVDSELFGASLCEFVPKLTWVMDESYVHSKWYLKREEARKSRTRPWQASGLAQRWRENGQFSELEKKTSEDLGFDELDDEKLDDPHLFDFDAIEAERAAKKKQKAVKKVTIDAYALYHMPIERPSTSKEEPDSRFHYERPVRPSNKEPSEVSLPPIPVTLKAIVVDGDPAAFAACSFTGRTQRTSTEVFDQFQKCLTSCQTLLPNGPFRILPPKGISANAIYQKQASVKKGKGGKKKKSKGGRDKARKQATPPNAEEHQKINSPVQIGSPDQYVSFGDPSAPLAFADDLLQLASKSPVERETALKCLQHQEATNLREQQTMQLWRKCTTEEMWKRKRQRKVLQRYLQAHMVDSACNLHKQTKQRGDLDDSDGDHSQDSGDASRLQKPIDADDEYRTAEDTSTSIDDEDTVHCYDHTFLNDLDKEPTHQANSAASEANGPPPTAFMSFSRPELHKRAKFQDLPRDDYRDLASTNLHHLHHYEFEEDSTCYCQCESEWETDDDPAVGSADGKTPLRAAPPFRLVSAEKGSLAVDSLFDPSIRLPSKMLKKLTKRLELMGNFDVRKTTYKKPKKPLISFAVHGQKLRFVKSSVKIPETNPNRSKQSEDSLLDEVIIYSGPRRSSHADGPGTKPKSFPSREFLNSVCDGFSNECEKGDREHIDITAMTI</sequence>
<organism evidence="2 3">
    <name type="scientific">Ramazzottius varieornatus</name>
    <name type="common">Water bear</name>
    <name type="synonym">Tardigrade</name>
    <dbReference type="NCBI Taxonomy" id="947166"/>
    <lineage>
        <taxon>Eukaryota</taxon>
        <taxon>Metazoa</taxon>
        <taxon>Ecdysozoa</taxon>
        <taxon>Tardigrada</taxon>
        <taxon>Eutardigrada</taxon>
        <taxon>Parachela</taxon>
        <taxon>Hypsibioidea</taxon>
        <taxon>Ramazzottiidae</taxon>
        <taxon>Ramazzottius</taxon>
    </lineage>
</organism>
<reference evidence="2 3" key="1">
    <citation type="journal article" date="2016" name="Nat. Commun.">
        <title>Extremotolerant tardigrade genome and improved radiotolerance of human cultured cells by tardigrade-unique protein.</title>
        <authorList>
            <person name="Hashimoto T."/>
            <person name="Horikawa D.D."/>
            <person name="Saito Y."/>
            <person name="Kuwahara H."/>
            <person name="Kozuka-Hata H."/>
            <person name="Shin-I T."/>
            <person name="Minakuchi Y."/>
            <person name="Ohishi K."/>
            <person name="Motoyama A."/>
            <person name="Aizu T."/>
            <person name="Enomoto A."/>
            <person name="Kondo K."/>
            <person name="Tanaka S."/>
            <person name="Hara Y."/>
            <person name="Koshikawa S."/>
            <person name="Sagara H."/>
            <person name="Miura T."/>
            <person name="Yokobori S."/>
            <person name="Miyagawa K."/>
            <person name="Suzuki Y."/>
            <person name="Kubo T."/>
            <person name="Oyama M."/>
            <person name="Kohara Y."/>
            <person name="Fujiyama A."/>
            <person name="Arakawa K."/>
            <person name="Katayama T."/>
            <person name="Toyoda A."/>
            <person name="Kunieda T."/>
        </authorList>
    </citation>
    <scope>NUCLEOTIDE SEQUENCE [LARGE SCALE GENOMIC DNA]</scope>
    <source>
        <strain evidence="2 3">YOKOZUNA-1</strain>
    </source>
</reference>
<dbReference type="Proteomes" id="UP000186922">
    <property type="component" value="Unassembled WGS sequence"/>
</dbReference>
<dbReference type="EMBL" id="BDGG01000001">
    <property type="protein sequence ID" value="GAU88004.1"/>
    <property type="molecule type" value="Genomic_DNA"/>
</dbReference>
<evidence type="ECO:0000256" key="1">
    <source>
        <dbReference type="SAM" id="MobiDB-lite"/>
    </source>
</evidence>
<feature type="compositionally biased region" description="Basic and acidic residues" evidence="1">
    <location>
        <begin position="174"/>
        <end position="198"/>
    </location>
</feature>
<accession>A0A1D1UDZ0</accession>
<gene>
    <name evidence="2" type="primary">RvY_00777-1</name>
    <name evidence="2" type="synonym">RvY_00777.1</name>
    <name evidence="2" type="ORF">RvY_00777</name>
</gene>
<feature type="compositionally biased region" description="Basic and acidic residues" evidence="1">
    <location>
        <begin position="435"/>
        <end position="447"/>
    </location>
</feature>
<feature type="region of interest" description="Disordered" evidence="1">
    <location>
        <begin position="476"/>
        <end position="498"/>
    </location>
</feature>
<feature type="compositionally biased region" description="Basic and acidic residues" evidence="1">
    <location>
        <begin position="32"/>
        <end position="48"/>
    </location>
</feature>
<proteinExistence type="predicted"/>
<keyword evidence="3" id="KW-1185">Reference proteome</keyword>